<feature type="compositionally biased region" description="Low complexity" evidence="2">
    <location>
        <begin position="483"/>
        <end position="496"/>
    </location>
</feature>
<dbReference type="InterPro" id="IPR046341">
    <property type="entry name" value="SET_dom_sf"/>
</dbReference>
<reference evidence="3 4" key="1">
    <citation type="submission" date="2014-11" db="EMBL/GenBank/DDBJ databases">
        <authorList>
            <person name="Zhu J."/>
            <person name="Qi W."/>
            <person name="Song R."/>
        </authorList>
    </citation>
    <scope>NUCLEOTIDE SEQUENCE [LARGE SCALE GENOMIC DNA]</scope>
</reference>
<accession>A0A0G4H4Q2</accession>
<sequence length="544" mass="60387">MSSMLECRRGVGRQSNRVGCSDCCDSCTRPRWMALKPLLLPLPLSTCQGTVIDTERTWPQLKKASKGAVDQAPPGLLDVKNFDGEHYYCLALPIKLDRQGGTSVDHLTVVVARELRGKVTDEQMKIIIYDMLTRDDTELIKTQEILDEHHPLHRSASERAKDGYAYMALAKHAIPRHTAIGLYGGSLDLTTSRQRKPDNYNRFYIYDVGAYQTKKGNNVFELDGFKFRSATGMMNDPRGMTRMRGKKVNVVAQPFELFGVPCISHIALRDIDKHEEVLVNYGETFWGSHDWKAHQEKKLRHEMEELHELRERLQLLSRVKQERDTASRERDDLEQGVADKEEQIAALEQQLEQLAQLQRPAKRSIGVGPEDVLPDGDATTFKKRRQDEHNGPQPPPPRAGEGGASNGEKGSIPMGFMRYPSGAYHKVVQESSGRVPTPSDRVRFDEIGWDDGFDGRDEVFYGRGLLRLISIDVASGGGAPVGTAAAGTAGPQPSGTQQPAINTTAAHPPSDSDGFTVNALGNLYRVVQEGTGRVPTVNDQYVDG</sequence>
<evidence type="ECO:0008006" key="5">
    <source>
        <dbReference type="Google" id="ProtNLM"/>
    </source>
</evidence>
<feature type="region of interest" description="Disordered" evidence="2">
    <location>
        <begin position="483"/>
        <end position="513"/>
    </location>
</feature>
<keyword evidence="4" id="KW-1185">Reference proteome</keyword>
<feature type="region of interest" description="Disordered" evidence="2">
    <location>
        <begin position="383"/>
        <end position="414"/>
    </location>
</feature>
<dbReference type="VEuPathDB" id="CryptoDB:Vbra_1858"/>
<evidence type="ECO:0000313" key="4">
    <source>
        <dbReference type="Proteomes" id="UP000041254"/>
    </source>
</evidence>
<protein>
    <recommendedName>
        <fullName evidence="5">SET domain-containing protein</fullName>
    </recommendedName>
</protein>
<evidence type="ECO:0000256" key="2">
    <source>
        <dbReference type="SAM" id="MobiDB-lite"/>
    </source>
</evidence>
<dbReference type="Gene3D" id="2.170.270.10">
    <property type="entry name" value="SET domain"/>
    <property type="match status" value="1"/>
</dbReference>
<dbReference type="OrthoDB" id="6141102at2759"/>
<evidence type="ECO:0000256" key="1">
    <source>
        <dbReference type="SAM" id="Coils"/>
    </source>
</evidence>
<name>A0A0G4H4Q2_VITBC</name>
<dbReference type="Proteomes" id="UP000041254">
    <property type="component" value="Unassembled WGS sequence"/>
</dbReference>
<gene>
    <name evidence="3" type="ORF">Vbra_1858</name>
</gene>
<keyword evidence="1" id="KW-0175">Coiled coil</keyword>
<dbReference type="EMBL" id="CDMY01001000">
    <property type="protein sequence ID" value="CEM38761.1"/>
    <property type="molecule type" value="Genomic_DNA"/>
</dbReference>
<dbReference type="AlphaFoldDB" id="A0A0G4H4Q2"/>
<dbReference type="SUPFAM" id="SSF82199">
    <property type="entry name" value="SET domain"/>
    <property type="match status" value="1"/>
</dbReference>
<evidence type="ECO:0000313" key="3">
    <source>
        <dbReference type="EMBL" id="CEM38761.1"/>
    </source>
</evidence>
<feature type="coiled-coil region" evidence="1">
    <location>
        <begin position="292"/>
        <end position="357"/>
    </location>
</feature>
<organism evidence="3 4">
    <name type="scientific">Vitrella brassicaformis (strain CCMP3155)</name>
    <dbReference type="NCBI Taxonomy" id="1169540"/>
    <lineage>
        <taxon>Eukaryota</taxon>
        <taxon>Sar</taxon>
        <taxon>Alveolata</taxon>
        <taxon>Colpodellida</taxon>
        <taxon>Vitrellaceae</taxon>
        <taxon>Vitrella</taxon>
    </lineage>
</organism>
<dbReference type="InParanoid" id="A0A0G4H4Q2"/>
<proteinExistence type="predicted"/>